<evidence type="ECO:0000256" key="4">
    <source>
        <dbReference type="ARBA" id="ARBA00022490"/>
    </source>
</evidence>
<evidence type="ECO:0000259" key="10">
    <source>
        <dbReference type="PROSITE" id="PS50059"/>
    </source>
</evidence>
<dbReference type="PANTHER" id="PTHR47861">
    <property type="entry name" value="FKBP-TYPE PEPTIDYL-PROLYL CIS-TRANS ISOMERASE SLYD"/>
    <property type="match status" value="1"/>
</dbReference>
<comment type="similarity">
    <text evidence="3">Belongs to the FKBP-type PPIase family.</text>
</comment>
<evidence type="ECO:0000256" key="3">
    <source>
        <dbReference type="ARBA" id="ARBA00006577"/>
    </source>
</evidence>
<keyword evidence="7 9" id="KW-0413">Isomerase</keyword>
<dbReference type="Gene3D" id="3.10.50.40">
    <property type="match status" value="1"/>
</dbReference>
<accession>A0ABV7YVI7</accession>
<evidence type="ECO:0000256" key="2">
    <source>
        <dbReference type="ARBA" id="ARBA00004496"/>
    </source>
</evidence>
<keyword evidence="12" id="KW-1185">Reference proteome</keyword>
<dbReference type="Proteomes" id="UP001595616">
    <property type="component" value="Unassembled WGS sequence"/>
</dbReference>
<dbReference type="GO" id="GO:0003755">
    <property type="term" value="F:peptidyl-prolyl cis-trans isomerase activity"/>
    <property type="evidence" value="ECO:0007669"/>
    <property type="project" value="UniProtKB-EC"/>
</dbReference>
<keyword evidence="6" id="KW-0143">Chaperone</keyword>
<reference evidence="12" key="1">
    <citation type="journal article" date="2019" name="Int. J. Syst. Evol. Microbiol.">
        <title>The Global Catalogue of Microorganisms (GCM) 10K type strain sequencing project: providing services to taxonomists for standard genome sequencing and annotation.</title>
        <authorList>
            <consortium name="The Broad Institute Genomics Platform"/>
            <consortium name="The Broad Institute Genome Sequencing Center for Infectious Disease"/>
            <person name="Wu L."/>
            <person name="Ma J."/>
        </authorList>
    </citation>
    <scope>NUCLEOTIDE SEQUENCE [LARGE SCALE GENOMIC DNA]</scope>
    <source>
        <strain evidence="12">CECT 7956</strain>
    </source>
</reference>
<dbReference type="EC" id="5.2.1.8" evidence="9"/>
<keyword evidence="5 9" id="KW-0697">Rotamase</keyword>
<dbReference type="InterPro" id="IPR001179">
    <property type="entry name" value="PPIase_FKBP_dom"/>
</dbReference>
<dbReference type="PROSITE" id="PS50059">
    <property type="entry name" value="FKBP_PPIASE"/>
    <property type="match status" value="1"/>
</dbReference>
<dbReference type="RefSeq" id="WP_379837678.1">
    <property type="nucleotide sequence ID" value="NZ_JBHRYQ010000001.1"/>
</dbReference>
<sequence length="172" mass="19312">MQISEKKVVTLTYELYVIGEEDEFEIVEVAGEDNPMVFLFGHSGLPVDFEKNLEGLKEEDDFDFILEPQAGFGEFSEEDIADFPMDMFKIEEGEVPADLLEIGNFIPFTNDDGSQITGRVYEVLADTVRIDFNHPLAGKSLKFEGDILNVREATQDELDHGHVHGEGGVQHD</sequence>
<evidence type="ECO:0000256" key="9">
    <source>
        <dbReference type="PROSITE-ProRule" id="PRU00277"/>
    </source>
</evidence>
<comment type="catalytic activity">
    <reaction evidence="1 9">
        <text>[protein]-peptidylproline (omega=180) = [protein]-peptidylproline (omega=0)</text>
        <dbReference type="Rhea" id="RHEA:16237"/>
        <dbReference type="Rhea" id="RHEA-COMP:10747"/>
        <dbReference type="Rhea" id="RHEA-COMP:10748"/>
        <dbReference type="ChEBI" id="CHEBI:83833"/>
        <dbReference type="ChEBI" id="CHEBI:83834"/>
        <dbReference type="EC" id="5.2.1.8"/>
    </reaction>
</comment>
<comment type="function">
    <text evidence="8">Also involved in hydrogenase metallocenter assembly, probably by participating in the nickel insertion step. This function in hydrogenase biosynthesis requires chaperone activity and the presence of the metal-binding domain, but not PPIase activity.</text>
</comment>
<evidence type="ECO:0000256" key="7">
    <source>
        <dbReference type="ARBA" id="ARBA00023235"/>
    </source>
</evidence>
<evidence type="ECO:0000256" key="1">
    <source>
        <dbReference type="ARBA" id="ARBA00000971"/>
    </source>
</evidence>
<protein>
    <recommendedName>
        <fullName evidence="9">peptidylprolyl isomerase</fullName>
        <ecNumber evidence="9">5.2.1.8</ecNumber>
    </recommendedName>
</protein>
<feature type="domain" description="PPIase FKBP-type" evidence="10">
    <location>
        <begin position="6"/>
        <end position="96"/>
    </location>
</feature>
<evidence type="ECO:0000313" key="12">
    <source>
        <dbReference type="Proteomes" id="UP001595616"/>
    </source>
</evidence>
<evidence type="ECO:0000256" key="8">
    <source>
        <dbReference type="ARBA" id="ARBA00037071"/>
    </source>
</evidence>
<organism evidence="11 12">
    <name type="scientific">Lacihabitans lacunae</name>
    <dbReference type="NCBI Taxonomy" id="1028214"/>
    <lineage>
        <taxon>Bacteria</taxon>
        <taxon>Pseudomonadati</taxon>
        <taxon>Bacteroidota</taxon>
        <taxon>Cytophagia</taxon>
        <taxon>Cytophagales</taxon>
        <taxon>Leadbetterellaceae</taxon>
        <taxon>Lacihabitans</taxon>
    </lineage>
</organism>
<evidence type="ECO:0000256" key="6">
    <source>
        <dbReference type="ARBA" id="ARBA00023186"/>
    </source>
</evidence>
<evidence type="ECO:0000256" key="5">
    <source>
        <dbReference type="ARBA" id="ARBA00023110"/>
    </source>
</evidence>
<keyword evidence="4" id="KW-0963">Cytoplasm</keyword>
<name>A0ABV7YVI7_9BACT</name>
<dbReference type="SUPFAM" id="SSF54534">
    <property type="entry name" value="FKBP-like"/>
    <property type="match status" value="1"/>
</dbReference>
<gene>
    <name evidence="11" type="ORF">ACFOOI_10245</name>
</gene>
<proteinExistence type="inferred from homology"/>
<dbReference type="EMBL" id="JBHRYQ010000001">
    <property type="protein sequence ID" value="MFC3811035.1"/>
    <property type="molecule type" value="Genomic_DNA"/>
</dbReference>
<dbReference type="InterPro" id="IPR046357">
    <property type="entry name" value="PPIase_dom_sf"/>
</dbReference>
<dbReference type="PANTHER" id="PTHR47861:SF3">
    <property type="entry name" value="FKBP-TYPE PEPTIDYL-PROLYL CIS-TRANS ISOMERASE SLYD"/>
    <property type="match status" value="1"/>
</dbReference>
<comment type="caution">
    <text evidence="11">The sequence shown here is derived from an EMBL/GenBank/DDBJ whole genome shotgun (WGS) entry which is preliminary data.</text>
</comment>
<comment type="subcellular location">
    <subcellularLocation>
        <location evidence="2">Cytoplasm</location>
    </subcellularLocation>
</comment>
<evidence type="ECO:0000313" key="11">
    <source>
        <dbReference type="EMBL" id="MFC3811035.1"/>
    </source>
</evidence>